<organism evidence="3 4">
    <name type="scientific">Marinomonas phaeophyticola</name>
    <dbReference type="NCBI Taxonomy" id="3004091"/>
    <lineage>
        <taxon>Bacteria</taxon>
        <taxon>Pseudomonadati</taxon>
        <taxon>Pseudomonadota</taxon>
        <taxon>Gammaproteobacteria</taxon>
        <taxon>Oceanospirillales</taxon>
        <taxon>Oceanospirillaceae</taxon>
        <taxon>Marinomonas</taxon>
    </lineage>
</organism>
<accession>A0ABT4JTQ1</accession>
<keyword evidence="2 3" id="KW-0413">Isomerase</keyword>
<dbReference type="PROSITE" id="PS00924">
    <property type="entry name" value="ASP_GLU_RACEMASE_2"/>
    <property type="match status" value="1"/>
</dbReference>
<dbReference type="Proteomes" id="UP001149719">
    <property type="component" value="Unassembled WGS sequence"/>
</dbReference>
<dbReference type="NCBIfam" id="TIGR00035">
    <property type="entry name" value="asp_race"/>
    <property type="match status" value="1"/>
</dbReference>
<dbReference type="PANTHER" id="PTHR21198">
    <property type="entry name" value="GLUTAMATE RACEMASE"/>
    <property type="match status" value="1"/>
</dbReference>
<comment type="similarity">
    <text evidence="1">Belongs to the aspartate/glutamate racemases family.</text>
</comment>
<dbReference type="SUPFAM" id="SSF53681">
    <property type="entry name" value="Aspartate/glutamate racemase"/>
    <property type="match status" value="2"/>
</dbReference>
<dbReference type="Gene3D" id="3.40.50.1860">
    <property type="match status" value="2"/>
</dbReference>
<evidence type="ECO:0000313" key="4">
    <source>
        <dbReference type="Proteomes" id="UP001149719"/>
    </source>
</evidence>
<evidence type="ECO:0000256" key="1">
    <source>
        <dbReference type="ARBA" id="ARBA00007847"/>
    </source>
</evidence>
<dbReference type="InterPro" id="IPR018187">
    <property type="entry name" value="Asp/Glu_racemase_AS_1"/>
</dbReference>
<dbReference type="InterPro" id="IPR015942">
    <property type="entry name" value="Asp/Glu/hydantoin_racemase"/>
</dbReference>
<reference evidence="3" key="1">
    <citation type="submission" date="2022-12" db="EMBL/GenBank/DDBJ databases">
        <title>Marinomonas 15G1-11 sp. nov, isolated from marine algae.</title>
        <authorList>
            <person name="Butt M."/>
            <person name="Choi D.G."/>
            <person name="Kim J.M."/>
            <person name="Lee J.K."/>
            <person name="Baek J.H."/>
            <person name="Jeon C.O."/>
        </authorList>
    </citation>
    <scope>NUCLEOTIDE SEQUENCE</scope>
    <source>
        <strain evidence="3">15G1-11</strain>
    </source>
</reference>
<evidence type="ECO:0000313" key="3">
    <source>
        <dbReference type="EMBL" id="MCZ2721780.1"/>
    </source>
</evidence>
<dbReference type="InterPro" id="IPR001920">
    <property type="entry name" value="Asp/Glu_race"/>
</dbReference>
<gene>
    <name evidence="3" type="ORF">O1D97_08980</name>
</gene>
<dbReference type="InterPro" id="IPR033134">
    <property type="entry name" value="Asp/Glu_racemase_AS_2"/>
</dbReference>
<proteinExistence type="inferred from homology"/>
<dbReference type="EMBL" id="JAPUBN010000014">
    <property type="protein sequence ID" value="MCZ2721780.1"/>
    <property type="molecule type" value="Genomic_DNA"/>
</dbReference>
<dbReference type="RefSeq" id="WP_269124855.1">
    <property type="nucleotide sequence ID" value="NZ_JAPUBN010000014.1"/>
</dbReference>
<dbReference type="GO" id="GO:0016853">
    <property type="term" value="F:isomerase activity"/>
    <property type="evidence" value="ECO:0007669"/>
    <property type="project" value="UniProtKB-KW"/>
</dbReference>
<name>A0ABT4JTQ1_9GAMM</name>
<dbReference type="PANTHER" id="PTHR21198:SF7">
    <property type="entry name" value="ASPARTATE-GLUTAMATE RACEMASE FAMILY"/>
    <property type="match status" value="1"/>
</dbReference>
<dbReference type="InterPro" id="IPR004380">
    <property type="entry name" value="Asp_race"/>
</dbReference>
<dbReference type="PROSITE" id="PS00923">
    <property type="entry name" value="ASP_GLU_RACEMASE_1"/>
    <property type="match status" value="1"/>
</dbReference>
<protein>
    <submittedName>
        <fullName evidence="3">Amino acid racemase</fullName>
        <ecNumber evidence="3">5.1.1.-</ecNumber>
    </submittedName>
</protein>
<keyword evidence="4" id="KW-1185">Reference proteome</keyword>
<evidence type="ECO:0000256" key="2">
    <source>
        <dbReference type="ARBA" id="ARBA00023235"/>
    </source>
</evidence>
<dbReference type="Pfam" id="PF01177">
    <property type="entry name" value="Asp_Glu_race"/>
    <property type="match status" value="1"/>
</dbReference>
<sequence>MTVTQKDKVVGIIGGMGPEATVDLMQQVIAGTPARDDIDHIRMLVDNNPKVPSRIKAIIEGTGESPAPCMIEMAQGLERQGADFLVIPCNTAHFYHTDVASSVSIPVFNLIEKTALHVKKEQPDLNKVGLLASSALQKIHLYEPWFNKLNIQIIYPHPEHQAAVMDLIRAVKANKASSSQIAAYNLAASHLKDLGAECLVLACTELSVIYDDLKTALPVFDASKILASSIIEEVLGPQ</sequence>
<dbReference type="EC" id="5.1.1.-" evidence="3"/>
<comment type="caution">
    <text evidence="3">The sequence shown here is derived from an EMBL/GenBank/DDBJ whole genome shotgun (WGS) entry which is preliminary data.</text>
</comment>